<protein>
    <submittedName>
        <fullName evidence="2">Uncharacterized protein</fullName>
    </submittedName>
</protein>
<evidence type="ECO:0000256" key="1">
    <source>
        <dbReference type="SAM" id="MobiDB-lite"/>
    </source>
</evidence>
<evidence type="ECO:0000313" key="2">
    <source>
        <dbReference type="EMBL" id="KAK8513016.1"/>
    </source>
</evidence>
<reference evidence="2 3" key="1">
    <citation type="journal article" date="2024" name="G3 (Bethesda)">
        <title>Genome assembly of Hibiscus sabdariffa L. provides insights into metabolisms of medicinal natural products.</title>
        <authorList>
            <person name="Kim T."/>
        </authorList>
    </citation>
    <scope>NUCLEOTIDE SEQUENCE [LARGE SCALE GENOMIC DNA]</scope>
    <source>
        <strain evidence="2">TK-2024</strain>
        <tissue evidence="2">Old leaves</tissue>
    </source>
</reference>
<sequence>MGARLTRIGPPLGSGGYGDKIPNLLLHLPSLDTTESLSSQTLTSVAQAAHPPVDHSGEPKAPFASPSLPLSFSTNKRAKALDPSRRDSNQQSTCSAIVARKLSTLPLFYSGQNPSKMAFNGPKFFFPVVPLGRRSERLHRRIDLVAMQLAKKEDGAELI</sequence>
<feature type="compositionally biased region" description="Low complexity" evidence="1">
    <location>
        <begin position="59"/>
        <end position="73"/>
    </location>
</feature>
<keyword evidence="3" id="KW-1185">Reference proteome</keyword>
<evidence type="ECO:0000313" key="3">
    <source>
        <dbReference type="Proteomes" id="UP001472677"/>
    </source>
</evidence>
<comment type="caution">
    <text evidence="2">The sequence shown here is derived from an EMBL/GenBank/DDBJ whole genome shotgun (WGS) entry which is preliminary data.</text>
</comment>
<organism evidence="2 3">
    <name type="scientific">Hibiscus sabdariffa</name>
    <name type="common">roselle</name>
    <dbReference type="NCBI Taxonomy" id="183260"/>
    <lineage>
        <taxon>Eukaryota</taxon>
        <taxon>Viridiplantae</taxon>
        <taxon>Streptophyta</taxon>
        <taxon>Embryophyta</taxon>
        <taxon>Tracheophyta</taxon>
        <taxon>Spermatophyta</taxon>
        <taxon>Magnoliopsida</taxon>
        <taxon>eudicotyledons</taxon>
        <taxon>Gunneridae</taxon>
        <taxon>Pentapetalae</taxon>
        <taxon>rosids</taxon>
        <taxon>malvids</taxon>
        <taxon>Malvales</taxon>
        <taxon>Malvaceae</taxon>
        <taxon>Malvoideae</taxon>
        <taxon>Hibiscus</taxon>
    </lineage>
</organism>
<dbReference type="EMBL" id="JBBPBM010000071">
    <property type="protein sequence ID" value="KAK8513016.1"/>
    <property type="molecule type" value="Genomic_DNA"/>
</dbReference>
<dbReference type="Proteomes" id="UP001472677">
    <property type="component" value="Unassembled WGS sequence"/>
</dbReference>
<feature type="region of interest" description="Disordered" evidence="1">
    <location>
        <begin position="38"/>
        <end position="93"/>
    </location>
</feature>
<name>A0ABR2C0W7_9ROSI</name>
<proteinExistence type="predicted"/>
<feature type="compositionally biased region" description="Basic and acidic residues" evidence="1">
    <location>
        <begin position="79"/>
        <end position="88"/>
    </location>
</feature>
<gene>
    <name evidence="2" type="ORF">V6N12_030422</name>
</gene>
<accession>A0ABR2C0W7</accession>